<dbReference type="AlphaFoldDB" id="A0A5B7D8T0"/>
<gene>
    <name evidence="1" type="ORF">E2C01_010591</name>
</gene>
<sequence>MSGKEWKRFDNALGKSLYVGARFGSFVVLSCSRKDDEKSCLLPFSDFLLRNTGRDGSLTPSEAFLPSWRAWRLRPALAGLGAGVGDGLGNSKAGAAFNGTCFSLP</sequence>
<proteinExistence type="predicted"/>
<comment type="caution">
    <text evidence="1">The sequence shown here is derived from an EMBL/GenBank/DDBJ whole genome shotgun (WGS) entry which is preliminary data.</text>
</comment>
<dbReference type="Proteomes" id="UP000324222">
    <property type="component" value="Unassembled WGS sequence"/>
</dbReference>
<keyword evidence="2" id="KW-1185">Reference proteome</keyword>
<name>A0A5B7D8T0_PORTR</name>
<accession>A0A5B7D8T0</accession>
<reference evidence="1 2" key="1">
    <citation type="submission" date="2019-05" db="EMBL/GenBank/DDBJ databases">
        <title>Another draft genome of Portunus trituberculatus and its Hox gene families provides insights of decapod evolution.</title>
        <authorList>
            <person name="Jeong J.-H."/>
            <person name="Song I."/>
            <person name="Kim S."/>
            <person name="Choi T."/>
            <person name="Kim D."/>
            <person name="Ryu S."/>
            <person name="Kim W."/>
        </authorList>
    </citation>
    <scope>NUCLEOTIDE SEQUENCE [LARGE SCALE GENOMIC DNA]</scope>
    <source>
        <tissue evidence="1">Muscle</tissue>
    </source>
</reference>
<evidence type="ECO:0000313" key="1">
    <source>
        <dbReference type="EMBL" id="MPC17728.1"/>
    </source>
</evidence>
<evidence type="ECO:0000313" key="2">
    <source>
        <dbReference type="Proteomes" id="UP000324222"/>
    </source>
</evidence>
<organism evidence="1 2">
    <name type="scientific">Portunus trituberculatus</name>
    <name type="common">Swimming crab</name>
    <name type="synonym">Neptunus trituberculatus</name>
    <dbReference type="NCBI Taxonomy" id="210409"/>
    <lineage>
        <taxon>Eukaryota</taxon>
        <taxon>Metazoa</taxon>
        <taxon>Ecdysozoa</taxon>
        <taxon>Arthropoda</taxon>
        <taxon>Crustacea</taxon>
        <taxon>Multicrustacea</taxon>
        <taxon>Malacostraca</taxon>
        <taxon>Eumalacostraca</taxon>
        <taxon>Eucarida</taxon>
        <taxon>Decapoda</taxon>
        <taxon>Pleocyemata</taxon>
        <taxon>Brachyura</taxon>
        <taxon>Eubrachyura</taxon>
        <taxon>Portunoidea</taxon>
        <taxon>Portunidae</taxon>
        <taxon>Portuninae</taxon>
        <taxon>Portunus</taxon>
    </lineage>
</organism>
<dbReference type="EMBL" id="VSRR010000616">
    <property type="protein sequence ID" value="MPC17728.1"/>
    <property type="molecule type" value="Genomic_DNA"/>
</dbReference>
<protein>
    <submittedName>
        <fullName evidence="1">Uncharacterized protein</fullName>
    </submittedName>
</protein>